<dbReference type="InterPro" id="IPR007848">
    <property type="entry name" value="Small_mtfrase_dom"/>
</dbReference>
<dbReference type="Pfam" id="PF05175">
    <property type="entry name" value="MTS"/>
    <property type="match status" value="1"/>
</dbReference>
<dbReference type="RefSeq" id="WP_103297565.1">
    <property type="nucleotide sequence ID" value="NZ_PPQT01000026.1"/>
</dbReference>
<dbReference type="SUPFAM" id="SSF53335">
    <property type="entry name" value="S-adenosyl-L-methionine-dependent methyltransferases"/>
    <property type="match status" value="1"/>
</dbReference>
<evidence type="ECO:0000313" key="5">
    <source>
        <dbReference type="EMBL" id="TGE16502.1"/>
    </source>
</evidence>
<dbReference type="PANTHER" id="PTHR47816">
    <property type="entry name" value="RIBOSOMAL RNA SMALL SUBUNIT METHYLTRANSFERASE C"/>
    <property type="match status" value="1"/>
</dbReference>
<keyword evidence="7" id="KW-1185">Reference proteome</keyword>
<accession>A0A380G492</accession>
<gene>
    <name evidence="4" type="primary">rlmG</name>
    <name evidence="5" type="ORF">BJR09_09135</name>
    <name evidence="4" type="ORF">NCTC13830_02487</name>
</gene>
<dbReference type="InterPro" id="IPR029063">
    <property type="entry name" value="SAM-dependent_MTases_sf"/>
</dbReference>
<evidence type="ECO:0000313" key="4">
    <source>
        <dbReference type="EMBL" id="SUM45093.1"/>
    </source>
</evidence>
<dbReference type="Gene3D" id="3.40.50.150">
    <property type="entry name" value="Vaccinia Virus protein VP39"/>
    <property type="match status" value="1"/>
</dbReference>
<name>A0A380G492_9STAP</name>
<keyword evidence="1 4" id="KW-0489">Methyltransferase</keyword>
<dbReference type="EMBL" id="UHDO01000001">
    <property type="protein sequence ID" value="SUM45093.1"/>
    <property type="molecule type" value="Genomic_DNA"/>
</dbReference>
<evidence type="ECO:0000313" key="7">
    <source>
        <dbReference type="Proteomes" id="UP000297598"/>
    </source>
</evidence>
<dbReference type="OrthoDB" id="9764961at2"/>
<dbReference type="Proteomes" id="UP000297598">
    <property type="component" value="Unassembled WGS sequence"/>
</dbReference>
<keyword evidence="2 4" id="KW-0808">Transferase</keyword>
<protein>
    <submittedName>
        <fullName evidence="4">16S rRNA methyltransferase</fullName>
        <ecNumber evidence="4">2.1.1.-</ecNumber>
        <ecNumber evidence="4">2.1.1.174</ecNumber>
    </submittedName>
    <submittedName>
        <fullName evidence="5">Class I SAM-dependent methyltransferase</fullName>
    </submittedName>
</protein>
<dbReference type="GO" id="GO:0052916">
    <property type="term" value="F:23S rRNA (guanine(1835)-N(2))-methyltransferase activity"/>
    <property type="evidence" value="ECO:0007669"/>
    <property type="project" value="UniProtKB-EC"/>
</dbReference>
<dbReference type="EC" id="2.1.1.174" evidence="4"/>
<reference evidence="5 7" key="2">
    <citation type="submission" date="2019-04" db="EMBL/GenBank/DDBJ databases">
        <title>Genomic characterization of Staphylococcus petrasii strains.</title>
        <authorList>
            <person name="Vrbovska V."/>
            <person name="Kovarovic V."/>
            <person name="Maslanova I."/>
            <person name="Indrakova A."/>
            <person name="Petras P."/>
            <person name="Sedo O."/>
            <person name="Svec P."/>
            <person name="Fisarova L."/>
            <person name="Sedlacek I."/>
            <person name="Doskar J."/>
            <person name="Pantucek R."/>
        </authorList>
    </citation>
    <scope>NUCLEOTIDE SEQUENCE [LARGE SCALE GENOMIC DNA]</scope>
    <source>
        <strain evidence="5 7">P5404</strain>
    </source>
</reference>
<evidence type="ECO:0000256" key="2">
    <source>
        <dbReference type="ARBA" id="ARBA00022679"/>
    </source>
</evidence>
<proteinExistence type="predicted"/>
<organism evidence="4 6">
    <name type="scientific">Staphylococcus petrasii</name>
    <dbReference type="NCBI Taxonomy" id="1276936"/>
    <lineage>
        <taxon>Bacteria</taxon>
        <taxon>Bacillati</taxon>
        <taxon>Bacillota</taxon>
        <taxon>Bacilli</taxon>
        <taxon>Bacillales</taxon>
        <taxon>Staphylococcaceae</taxon>
        <taxon>Staphylococcus</taxon>
    </lineage>
</organism>
<sequence>MGHYYDENPEVQSDEKVIRYHYHQHELTLTTDAGVFSKGKVDFGSDTLVQTFLNEHPPGPSKKVIDVGCGYGPIGLMIAKVSPHHHITMVDVNQRALNLAEKNRKANHIDNVEIKESDGLSQVEDNSFDFVLTNPPIRAGKEVVHRIFEEAYSKLKDQGELYVVIQKKQGMPSAKKKMEEIFNNVETVNKNKGYYILKSRKG</sequence>
<dbReference type="InterPro" id="IPR046977">
    <property type="entry name" value="RsmC/RlmG"/>
</dbReference>
<dbReference type="AlphaFoldDB" id="A0A380G492"/>
<evidence type="ECO:0000256" key="1">
    <source>
        <dbReference type="ARBA" id="ARBA00022603"/>
    </source>
</evidence>
<dbReference type="PANTHER" id="PTHR47816:SF4">
    <property type="entry name" value="RIBOSOMAL RNA SMALL SUBUNIT METHYLTRANSFERASE C"/>
    <property type="match status" value="1"/>
</dbReference>
<dbReference type="Proteomes" id="UP000254047">
    <property type="component" value="Unassembled WGS sequence"/>
</dbReference>
<evidence type="ECO:0000259" key="3">
    <source>
        <dbReference type="Pfam" id="PF05175"/>
    </source>
</evidence>
<dbReference type="EMBL" id="SRLS01000014">
    <property type="protein sequence ID" value="TGE16502.1"/>
    <property type="molecule type" value="Genomic_DNA"/>
</dbReference>
<dbReference type="CDD" id="cd02440">
    <property type="entry name" value="AdoMet_MTases"/>
    <property type="match status" value="1"/>
</dbReference>
<feature type="domain" description="Methyltransferase small" evidence="3">
    <location>
        <begin position="26"/>
        <end position="198"/>
    </location>
</feature>
<evidence type="ECO:0000313" key="6">
    <source>
        <dbReference type="Proteomes" id="UP000254047"/>
    </source>
</evidence>
<dbReference type="EC" id="2.1.1.-" evidence="4"/>
<reference evidence="4 6" key="1">
    <citation type="submission" date="2018-06" db="EMBL/GenBank/DDBJ databases">
        <authorList>
            <consortium name="Pathogen Informatics"/>
            <person name="Doyle S."/>
        </authorList>
    </citation>
    <scope>NUCLEOTIDE SEQUENCE [LARGE SCALE GENOMIC DNA]</scope>
    <source>
        <strain evidence="4 6">NCTC13830</strain>
    </source>
</reference>